<dbReference type="AlphaFoldDB" id="A0A238WNH6"/>
<name>A0A238WNH6_9RHOB</name>
<proteinExistence type="predicted"/>
<evidence type="ECO:0000259" key="6">
    <source>
        <dbReference type="PROSITE" id="PS50035"/>
    </source>
</evidence>
<feature type="domain" description="PLD phosphodiesterase" evidence="6">
    <location>
        <begin position="154"/>
        <end position="181"/>
    </location>
</feature>
<dbReference type="PANTHER" id="PTHR21248">
    <property type="entry name" value="CARDIOLIPIN SYNTHASE"/>
    <property type="match status" value="1"/>
</dbReference>
<comment type="function">
    <text evidence="1">Could be a virulence factor.</text>
</comment>
<dbReference type="InterPro" id="IPR025202">
    <property type="entry name" value="PLD-like_dom"/>
</dbReference>
<dbReference type="SUPFAM" id="SSF56024">
    <property type="entry name" value="Phospholipase D/nuclease"/>
    <property type="match status" value="2"/>
</dbReference>
<reference evidence="7 8" key="1">
    <citation type="submission" date="2017-06" db="EMBL/GenBank/DDBJ databases">
        <authorList>
            <person name="Kim H.J."/>
            <person name="Triplett B.A."/>
        </authorList>
    </citation>
    <scope>NUCLEOTIDE SEQUENCE [LARGE SCALE GENOMIC DNA]</scope>
    <source>
        <strain evidence="7 8">DSM 29052</strain>
    </source>
</reference>
<evidence type="ECO:0000313" key="8">
    <source>
        <dbReference type="Proteomes" id="UP000198417"/>
    </source>
</evidence>
<evidence type="ECO:0000256" key="5">
    <source>
        <dbReference type="ARBA" id="ARBA00029594"/>
    </source>
</evidence>
<dbReference type="Gene3D" id="3.30.870.10">
    <property type="entry name" value="Endonuclease Chain A"/>
    <property type="match status" value="2"/>
</dbReference>
<dbReference type="CDD" id="cd09105">
    <property type="entry name" value="PLDc_vPLD1_2_like_2"/>
    <property type="match status" value="1"/>
</dbReference>
<evidence type="ECO:0000313" key="7">
    <source>
        <dbReference type="EMBL" id="SNR47873.1"/>
    </source>
</evidence>
<dbReference type="Proteomes" id="UP000198417">
    <property type="component" value="Unassembled WGS sequence"/>
</dbReference>
<dbReference type="PROSITE" id="PS50035">
    <property type="entry name" value="PLD"/>
    <property type="match status" value="2"/>
</dbReference>
<dbReference type="GO" id="GO:0030572">
    <property type="term" value="F:phosphatidyltransferase activity"/>
    <property type="evidence" value="ECO:0007669"/>
    <property type="project" value="UniProtKB-ARBA"/>
</dbReference>
<dbReference type="SMART" id="SM00155">
    <property type="entry name" value="PLDc"/>
    <property type="match status" value="2"/>
</dbReference>
<dbReference type="Pfam" id="PF13091">
    <property type="entry name" value="PLDc_2"/>
    <property type="match status" value="1"/>
</dbReference>
<evidence type="ECO:0000256" key="4">
    <source>
        <dbReference type="ARBA" id="ARBA00022525"/>
    </source>
</evidence>
<dbReference type="EMBL" id="FZNN01000006">
    <property type="protein sequence ID" value="SNR47873.1"/>
    <property type="molecule type" value="Genomic_DNA"/>
</dbReference>
<evidence type="ECO:0000256" key="3">
    <source>
        <dbReference type="ARBA" id="ARBA00018392"/>
    </source>
</evidence>
<feature type="domain" description="PLD phosphodiesterase" evidence="6">
    <location>
        <begin position="381"/>
        <end position="408"/>
    </location>
</feature>
<dbReference type="GO" id="GO:0032049">
    <property type="term" value="P:cardiolipin biosynthetic process"/>
    <property type="evidence" value="ECO:0007669"/>
    <property type="project" value="UniProtKB-ARBA"/>
</dbReference>
<dbReference type="PANTHER" id="PTHR21248:SF22">
    <property type="entry name" value="PHOSPHOLIPASE D"/>
    <property type="match status" value="1"/>
</dbReference>
<keyword evidence="4" id="KW-0964">Secreted</keyword>
<keyword evidence="8" id="KW-1185">Reference proteome</keyword>
<comment type="subcellular location">
    <subcellularLocation>
        <location evidence="2">Secreted</location>
    </subcellularLocation>
</comment>
<protein>
    <recommendedName>
        <fullName evidence="3">Phospholipase D</fullName>
    </recommendedName>
    <alternativeName>
        <fullName evidence="5">Choline phosphatase</fullName>
    </alternativeName>
</protein>
<dbReference type="RefSeq" id="WP_089270181.1">
    <property type="nucleotide sequence ID" value="NZ_FZNN01000006.1"/>
</dbReference>
<dbReference type="GO" id="GO:0005576">
    <property type="term" value="C:extracellular region"/>
    <property type="evidence" value="ECO:0007669"/>
    <property type="project" value="UniProtKB-SubCell"/>
</dbReference>
<sequence length="494" mass="55106">MALTSLITAAEGFPALERLALGAREELFLSFRIFDPRTRLHSPEARDQGLETWADLLTLVARRGVRIRMVLSDFDPQFTSELHRLAWASASGFASAIDGDVQILCAPHGQDVGPLWRWLLHFKIQRSIQTLRGEDPAELTPIQRKVLESGPILRPVTLHQKCAVADSKDCIIGGLDVDERRYDTSDHNRPAEETWHDVSMQVTGDFAATLRAHLADTWNTALECGAASVAQPAMPMDVSASSRQTTDTRLVRTLSSPCQGFRVIEPKARIKEHEEVLIKAFDSARHSIYIETQFLRHRPIANAMAAAARRVPDLQCILVLPAEPDRVMFDGDRGWDARHAQALQLRALEIIRDAFGDRLSLIAPARPVSAPPGKARLFDASPVYVHAKVTLIDDNFGMVGSANLNGRSMRADTEASVLFRDTDTINDLRRRLAVKWLGDAAQTGDITRANLWVETARANANKAPEERDSFALPFPFRRLRRFSRPLPILPSDIF</sequence>
<gene>
    <name evidence="7" type="ORF">SAMN06265370_106171</name>
</gene>
<evidence type="ECO:0000256" key="1">
    <source>
        <dbReference type="ARBA" id="ARBA00003145"/>
    </source>
</evidence>
<accession>A0A238WNH6</accession>
<evidence type="ECO:0000256" key="2">
    <source>
        <dbReference type="ARBA" id="ARBA00004613"/>
    </source>
</evidence>
<organism evidence="7 8">
    <name type="scientific">Puniceibacterium sediminis</name>
    <dbReference type="NCBI Taxonomy" id="1608407"/>
    <lineage>
        <taxon>Bacteria</taxon>
        <taxon>Pseudomonadati</taxon>
        <taxon>Pseudomonadota</taxon>
        <taxon>Alphaproteobacteria</taxon>
        <taxon>Rhodobacterales</taxon>
        <taxon>Paracoccaceae</taxon>
        <taxon>Puniceibacterium</taxon>
    </lineage>
</organism>
<dbReference type="OrthoDB" id="8828485at2"/>
<dbReference type="InterPro" id="IPR001736">
    <property type="entry name" value="PLipase_D/transphosphatidylase"/>
</dbReference>